<name>A0A2Z2KXD2_9BACL</name>
<keyword evidence="2" id="KW-1185">Reference proteome</keyword>
<dbReference type="Proteomes" id="UP000249890">
    <property type="component" value="Chromosome"/>
</dbReference>
<proteinExistence type="predicted"/>
<accession>A0A2Z2KXD2</accession>
<evidence type="ECO:0000313" key="2">
    <source>
        <dbReference type="Proteomes" id="UP000249890"/>
    </source>
</evidence>
<sequence>MAIIRRSAQPEDNKCYQGEVDRVDYLPNTTTNFGTRDILRIVFKLDDQGMQTNVSERYNLPLIPESRLGRVITTLLGGIPEELDTDQLIGLSCRVLIEHRYLSDGNLWNGVKEVLPLLHATDNDTLEVIPAITNSVSPSTMDLSIPSIMKKTKVLPISGIKSALAKRSQIKSSPSFDAALLFESDESDESESNEE</sequence>
<reference evidence="1 2" key="1">
    <citation type="submission" date="2017-06" db="EMBL/GenBank/DDBJ databases">
        <title>Complete genome sequence of Paenibacillus donghaensis KCTC 13049T isolated from East Sea sediment, South Korea.</title>
        <authorList>
            <person name="Jung B.K."/>
            <person name="Hong S.-J."/>
            <person name="Shin J.-H."/>
        </authorList>
    </citation>
    <scope>NUCLEOTIDE SEQUENCE [LARGE SCALE GENOMIC DNA]</scope>
    <source>
        <strain evidence="1 2">KCTC 13049</strain>
    </source>
</reference>
<gene>
    <name evidence="1" type="ORF">B9T62_31690</name>
</gene>
<protein>
    <submittedName>
        <fullName evidence="1">Uncharacterized protein</fullName>
    </submittedName>
</protein>
<dbReference type="AlphaFoldDB" id="A0A2Z2KXD2"/>
<evidence type="ECO:0000313" key="1">
    <source>
        <dbReference type="EMBL" id="ASA24918.1"/>
    </source>
</evidence>
<dbReference type="KEGG" id="pdh:B9T62_31690"/>
<dbReference type="EMBL" id="CP021780">
    <property type="protein sequence ID" value="ASA24918.1"/>
    <property type="molecule type" value="Genomic_DNA"/>
</dbReference>
<dbReference type="RefSeq" id="WP_087918887.1">
    <property type="nucleotide sequence ID" value="NZ_CP021780.1"/>
</dbReference>
<dbReference type="OrthoDB" id="9945074at2"/>
<organism evidence="1 2">
    <name type="scientific">Paenibacillus donghaensis</name>
    <dbReference type="NCBI Taxonomy" id="414771"/>
    <lineage>
        <taxon>Bacteria</taxon>
        <taxon>Bacillati</taxon>
        <taxon>Bacillota</taxon>
        <taxon>Bacilli</taxon>
        <taxon>Bacillales</taxon>
        <taxon>Paenibacillaceae</taxon>
        <taxon>Paenibacillus</taxon>
    </lineage>
</organism>